<keyword evidence="1" id="KW-0479">Metal-binding</keyword>
<accession>A0ABR8RBY5</accession>
<evidence type="ECO:0000256" key="4">
    <source>
        <dbReference type="PROSITE-ProRule" id="PRU00510"/>
    </source>
</evidence>
<dbReference type="Pfam" id="PF01258">
    <property type="entry name" value="zf-dskA_traR"/>
    <property type="match status" value="1"/>
</dbReference>
<evidence type="ECO:0000313" key="8">
    <source>
        <dbReference type="Proteomes" id="UP000640786"/>
    </source>
</evidence>
<keyword evidence="8" id="KW-1185">Reference proteome</keyword>
<reference evidence="7 8" key="1">
    <citation type="submission" date="2020-08" db="EMBL/GenBank/DDBJ databases">
        <title>A Genomic Blueprint of the Chicken Gut Microbiome.</title>
        <authorList>
            <person name="Gilroy R."/>
            <person name="Ravi A."/>
            <person name="Getino M."/>
            <person name="Pursley I."/>
            <person name="Horton D.L."/>
            <person name="Alikhan N.-F."/>
            <person name="Baker D."/>
            <person name="Gharbi K."/>
            <person name="Hall N."/>
            <person name="Watson M."/>
            <person name="Adriaenssens E.M."/>
            <person name="Foster-Nyarko E."/>
            <person name="Jarju S."/>
            <person name="Secka A."/>
            <person name="Antonio M."/>
            <person name="Oren A."/>
            <person name="Chaudhuri R."/>
            <person name="La Ragione R.M."/>
            <person name="Hildebrand F."/>
            <person name="Pallen M.J."/>
        </authorList>
    </citation>
    <scope>NUCLEOTIDE SEQUENCE [LARGE SCALE GENOMIC DNA]</scope>
    <source>
        <strain evidence="7 8">Sa2BUA9</strain>
    </source>
</reference>
<dbReference type="EMBL" id="JACSQO010000008">
    <property type="protein sequence ID" value="MBD7945304.1"/>
    <property type="molecule type" value="Genomic_DNA"/>
</dbReference>
<proteinExistence type="predicted"/>
<evidence type="ECO:0000256" key="5">
    <source>
        <dbReference type="SAM" id="MobiDB-lite"/>
    </source>
</evidence>
<feature type="zinc finger region" description="dksA C4-type" evidence="4">
    <location>
        <begin position="82"/>
        <end position="106"/>
    </location>
</feature>
<keyword evidence="3" id="KW-0862">Zinc</keyword>
<feature type="domain" description="Zinc finger DksA/TraR C4-type" evidence="6">
    <location>
        <begin position="77"/>
        <end position="105"/>
    </location>
</feature>
<dbReference type="SUPFAM" id="SSF109635">
    <property type="entry name" value="DnaK suppressor protein DksA, alpha-hairpin domain"/>
    <property type="match status" value="1"/>
</dbReference>
<gene>
    <name evidence="7" type="ORF">H9650_14350</name>
</gene>
<dbReference type="InterPro" id="IPR037187">
    <property type="entry name" value="DnaK_N"/>
</dbReference>
<dbReference type="InterPro" id="IPR000962">
    <property type="entry name" value="Znf_DskA_TraR"/>
</dbReference>
<evidence type="ECO:0000256" key="1">
    <source>
        <dbReference type="ARBA" id="ARBA00022723"/>
    </source>
</evidence>
<dbReference type="PANTHER" id="PTHR33823">
    <property type="entry name" value="RNA POLYMERASE-BINDING TRANSCRIPTION FACTOR DKSA-RELATED"/>
    <property type="match status" value="1"/>
</dbReference>
<organism evidence="7 8">
    <name type="scientific">Psychrobacillus faecigallinarum</name>
    <dbReference type="NCBI Taxonomy" id="2762235"/>
    <lineage>
        <taxon>Bacteria</taxon>
        <taxon>Bacillati</taxon>
        <taxon>Bacillota</taxon>
        <taxon>Bacilli</taxon>
        <taxon>Bacillales</taxon>
        <taxon>Bacillaceae</taxon>
        <taxon>Psychrobacillus</taxon>
    </lineage>
</organism>
<comment type="caution">
    <text evidence="7">The sequence shown here is derived from an EMBL/GenBank/DDBJ whole genome shotgun (WGS) entry which is preliminary data.</text>
</comment>
<name>A0ABR8RBY5_9BACI</name>
<evidence type="ECO:0000256" key="3">
    <source>
        <dbReference type="ARBA" id="ARBA00022833"/>
    </source>
</evidence>
<dbReference type="Gene3D" id="1.20.120.910">
    <property type="entry name" value="DksA, coiled-coil domain"/>
    <property type="match status" value="1"/>
</dbReference>
<keyword evidence="2" id="KW-0863">Zinc-finger</keyword>
<dbReference type="SUPFAM" id="SSF57716">
    <property type="entry name" value="Glucocorticoid receptor-like (DNA-binding domain)"/>
    <property type="match status" value="1"/>
</dbReference>
<dbReference type="PROSITE" id="PS51128">
    <property type="entry name" value="ZF_DKSA_2"/>
    <property type="match status" value="1"/>
</dbReference>
<dbReference type="RefSeq" id="WP_191697519.1">
    <property type="nucleotide sequence ID" value="NZ_JACSQO010000008.1"/>
</dbReference>
<evidence type="ECO:0000256" key="2">
    <source>
        <dbReference type="ARBA" id="ARBA00022771"/>
    </source>
</evidence>
<protein>
    <submittedName>
        <fullName evidence="7">TraR/DksA C4-type zinc finger protein</fullName>
    </submittedName>
</protein>
<dbReference type="PANTHER" id="PTHR33823:SF4">
    <property type="entry name" value="GENERAL STRESS PROTEIN 16O"/>
    <property type="match status" value="1"/>
</dbReference>
<dbReference type="Proteomes" id="UP000640786">
    <property type="component" value="Unassembled WGS sequence"/>
</dbReference>
<feature type="region of interest" description="Disordered" evidence="5">
    <location>
        <begin position="22"/>
        <end position="47"/>
    </location>
</feature>
<sequence>MAKYEKLKENLLDRFNELEESLNNDEEFETTELSNYDNHPADNATDLTDQHTRLALRKHAEEEIEDIKDALQGLDEGTYGKCSVCDKQIPIERLEAVPTTLTCVDHAQQEVNDLRPVEEDRLNADTDHPVDKEAREIRDFENSFEDVEAFGSSDTPQDK</sequence>
<evidence type="ECO:0000313" key="7">
    <source>
        <dbReference type="EMBL" id="MBD7945304.1"/>
    </source>
</evidence>
<evidence type="ECO:0000259" key="6">
    <source>
        <dbReference type="Pfam" id="PF01258"/>
    </source>
</evidence>